<organism evidence="1 2">
    <name type="scientific">Alkalilimnicola ehrlichii (strain ATCC BAA-1101 / DSM 17681 / MLHE-1)</name>
    <dbReference type="NCBI Taxonomy" id="187272"/>
    <lineage>
        <taxon>Bacteria</taxon>
        <taxon>Pseudomonadati</taxon>
        <taxon>Pseudomonadota</taxon>
        <taxon>Gammaproteobacteria</taxon>
        <taxon>Chromatiales</taxon>
        <taxon>Ectothiorhodospiraceae</taxon>
        <taxon>Alkalilimnicola</taxon>
    </lineage>
</organism>
<protein>
    <recommendedName>
        <fullName evidence="3">Capsule assembly Wzi family protein</fullName>
    </recommendedName>
</protein>
<sequence>MNTQKPPRQRVHRAPATHPPGRWWRRAALPLLLAGAGLTATASVQAHWLPENDARVRHDVQLLVDAGAITGALGTWPLPRQALAGVAARPQPPADLNPQQAAAWHRLHRQLARTEGWHGELRARGAAGEAEPPAQLAWYGHANPQGSQVDVAVGYQGDRLAARLSGQWVEDPADDKDFRADGSYLAAHLGNWIISAGAIDHYWGPGWSGSLILGNAARPSPGVAVQRAEPRASDLPVLNWLGPWTLQVFANRLESDRVVPRPYFIGGRFAFQPVQRLEVGLSRTAIWDSPHTWRSFGNIAIGDTNSKGRDTTADQMAGIDLRFSSPDHRLPWAAYLQYIGEDEAGGIPTKHIGLFGLETWGALPNDASYRVFLEYTDTTARFWSSRKRFATAYESSSLPTSYRYRDRPMGYATDNDSRLVTLGGQYLAPNGHSAHLKFQGGTLNRGDRMRMPGGGNRIAPRKLRLLDLEGEYRWPWLAGEVSLGAGIARLDPLDRGSVDWEPRGWAGYEWRF</sequence>
<dbReference type="KEGG" id="aeh:Mlg_2348"/>
<dbReference type="EMBL" id="CP000453">
    <property type="protein sequence ID" value="ABI57688.1"/>
    <property type="molecule type" value="Genomic_DNA"/>
</dbReference>
<gene>
    <name evidence="1" type="ordered locus">Mlg_2348</name>
</gene>
<dbReference type="InterPro" id="IPR026950">
    <property type="entry name" value="Caps_assemb_Wzi"/>
</dbReference>
<evidence type="ECO:0000313" key="1">
    <source>
        <dbReference type="EMBL" id="ABI57688.1"/>
    </source>
</evidence>
<dbReference type="RefSeq" id="WP_011630081.1">
    <property type="nucleotide sequence ID" value="NC_008340.1"/>
</dbReference>
<dbReference type="eggNOG" id="ENOG502Z9E6">
    <property type="taxonomic scope" value="Bacteria"/>
</dbReference>
<dbReference type="AlphaFoldDB" id="Q0A649"/>
<evidence type="ECO:0000313" key="2">
    <source>
        <dbReference type="Proteomes" id="UP000001962"/>
    </source>
</evidence>
<accession>Q0A649</accession>
<keyword evidence="2" id="KW-1185">Reference proteome</keyword>
<dbReference type="OrthoDB" id="101884at2"/>
<dbReference type="HOGENOM" id="CLU_042404_0_0_6"/>
<dbReference type="Pfam" id="PF14052">
    <property type="entry name" value="Caps_assemb_Wzi"/>
    <property type="match status" value="1"/>
</dbReference>
<dbReference type="Proteomes" id="UP000001962">
    <property type="component" value="Chromosome"/>
</dbReference>
<dbReference type="InterPro" id="IPR038636">
    <property type="entry name" value="Wzi_sf"/>
</dbReference>
<proteinExistence type="predicted"/>
<name>Q0A649_ALKEH</name>
<evidence type="ECO:0008006" key="3">
    <source>
        <dbReference type="Google" id="ProtNLM"/>
    </source>
</evidence>
<reference evidence="2" key="1">
    <citation type="submission" date="2006-08" db="EMBL/GenBank/DDBJ databases">
        <title>Complete sequence of Alkalilimnicola ehrilichei MLHE-1.</title>
        <authorList>
            <person name="Copeland A."/>
            <person name="Lucas S."/>
            <person name="Lapidus A."/>
            <person name="Barry K."/>
            <person name="Detter J.C."/>
            <person name="Glavina del Rio T."/>
            <person name="Hammon N."/>
            <person name="Israni S."/>
            <person name="Dalin E."/>
            <person name="Tice H."/>
            <person name="Pitluck S."/>
            <person name="Sims D."/>
            <person name="Brettin T."/>
            <person name="Bruce D."/>
            <person name="Han C."/>
            <person name="Tapia R."/>
            <person name="Gilna P."/>
            <person name="Schmutz J."/>
            <person name="Larimer F."/>
            <person name="Land M."/>
            <person name="Hauser L."/>
            <person name="Kyrpides N."/>
            <person name="Mikhailova N."/>
            <person name="Oremland R.S."/>
            <person name="Hoeft S.E."/>
            <person name="Switzer-Blum J."/>
            <person name="Kulp T."/>
            <person name="King G."/>
            <person name="Tabita R."/>
            <person name="Witte B."/>
            <person name="Santini J.M."/>
            <person name="Basu P."/>
            <person name="Hollibaugh J.T."/>
            <person name="Xie G."/>
            <person name="Stolz J.F."/>
            <person name="Richardson P."/>
        </authorList>
    </citation>
    <scope>NUCLEOTIDE SEQUENCE [LARGE SCALE GENOMIC DNA]</scope>
    <source>
        <strain evidence="2">ATCC BAA-1101 / DSM 17681 / MLHE-1</strain>
    </source>
</reference>
<dbReference type="Gene3D" id="2.40.160.130">
    <property type="entry name" value="Capsule assembly protein Wzi"/>
    <property type="match status" value="1"/>
</dbReference>